<keyword evidence="2" id="KW-1185">Reference proteome</keyword>
<gene>
    <name evidence="1" type="ORF">Amon02_001200300</name>
</gene>
<proteinExistence type="predicted"/>
<organism evidence="1 2">
    <name type="scientific">Ambrosiozyma monospora</name>
    <name type="common">Yeast</name>
    <name type="synonym">Endomycopsis monosporus</name>
    <dbReference type="NCBI Taxonomy" id="43982"/>
    <lineage>
        <taxon>Eukaryota</taxon>
        <taxon>Fungi</taxon>
        <taxon>Dikarya</taxon>
        <taxon>Ascomycota</taxon>
        <taxon>Saccharomycotina</taxon>
        <taxon>Pichiomycetes</taxon>
        <taxon>Pichiales</taxon>
        <taxon>Pichiaceae</taxon>
        <taxon>Ambrosiozyma</taxon>
    </lineage>
</organism>
<evidence type="ECO:0000313" key="1">
    <source>
        <dbReference type="EMBL" id="GMF04087.1"/>
    </source>
</evidence>
<dbReference type="Proteomes" id="UP001165064">
    <property type="component" value="Unassembled WGS sequence"/>
</dbReference>
<evidence type="ECO:0000313" key="2">
    <source>
        <dbReference type="Proteomes" id="UP001165064"/>
    </source>
</evidence>
<protein>
    <submittedName>
        <fullName evidence="1">Unnamed protein product</fullName>
    </submittedName>
</protein>
<reference evidence="1" key="1">
    <citation type="submission" date="2023-04" db="EMBL/GenBank/DDBJ databases">
        <title>Ambrosiozyma monospora NBRC 10751.</title>
        <authorList>
            <person name="Ichikawa N."/>
            <person name="Sato H."/>
            <person name="Tonouchi N."/>
        </authorList>
    </citation>
    <scope>NUCLEOTIDE SEQUENCE</scope>
    <source>
        <strain evidence="1">NBRC 10751</strain>
    </source>
</reference>
<dbReference type="EMBL" id="BSXS01013473">
    <property type="protein sequence ID" value="GMF04087.1"/>
    <property type="molecule type" value="Genomic_DNA"/>
</dbReference>
<accession>A0ACB5U913</accession>
<name>A0ACB5U913_AMBMO</name>
<sequence length="225" mass="24418">MFYLWRYDSKMHTHSDNTLRFFRVIDYSPIPQSSNESGTTEPASNESSNKISTLSETEIGLHNEPNITDKPNDVPGESNDDGSPPVAATDNSLGGSNDKDSVMPDAVHTDSNTTNKDSELRDAVIVDTESGKNSELRDAMNIDFDPNASQSTKSRNAAIPTGSTDGEILIDKDASASKGALSYENGNTSEEKQTSSQDPAQFLERDDTETGLGRNFAQIERTTTT</sequence>
<comment type="caution">
    <text evidence="1">The sequence shown here is derived from an EMBL/GenBank/DDBJ whole genome shotgun (WGS) entry which is preliminary data.</text>
</comment>